<dbReference type="GO" id="GO:0043164">
    <property type="term" value="P:Gram-negative-bacterium-type cell wall biogenesis"/>
    <property type="evidence" value="ECO:0007669"/>
    <property type="project" value="TreeGrafter"/>
</dbReference>
<dbReference type="GO" id="GO:0005886">
    <property type="term" value="C:plasma membrane"/>
    <property type="evidence" value="ECO:0007669"/>
    <property type="project" value="TreeGrafter"/>
</dbReference>
<proteinExistence type="predicted"/>
<dbReference type="AlphaFoldDB" id="A0A951PRL2"/>
<sequence length="265" mass="30045">MFNSTLCDRTLTKVPLYIDRARYPWLKPTLIVLIVTLAFFGLRWVLRQKRVRRWLNQRASLLLLFCLTASLPLMFVLVDKASIAALPPDPGTPTDAIVVIGRGWQFFQRFYLAGDLLQAKRAPRIFISGVNDAPIGIELLEEKGISKQVLDGENCSLTTEENAVFTAAILKPQGIRKILLITDPPHMWRSLLVFRAQGFTVIPKPSPLPPYLGYKAETFLKLREYVGLVSYSLRGLFSPERSPESNRSELAKLIEEAEQYGKQQK</sequence>
<dbReference type="InterPro" id="IPR014729">
    <property type="entry name" value="Rossmann-like_a/b/a_fold"/>
</dbReference>
<evidence type="ECO:0000313" key="4">
    <source>
        <dbReference type="Proteomes" id="UP000753908"/>
    </source>
</evidence>
<feature type="transmembrane region" description="Helical" evidence="1">
    <location>
        <begin position="58"/>
        <end position="78"/>
    </location>
</feature>
<feature type="domain" description="DUF218" evidence="2">
    <location>
        <begin position="95"/>
        <end position="227"/>
    </location>
</feature>
<dbReference type="InterPro" id="IPR003848">
    <property type="entry name" value="DUF218"/>
</dbReference>
<name>A0A951PRL2_9CYAN</name>
<dbReference type="GO" id="GO:0000270">
    <property type="term" value="P:peptidoglycan metabolic process"/>
    <property type="evidence" value="ECO:0007669"/>
    <property type="project" value="TreeGrafter"/>
</dbReference>
<feature type="transmembrane region" description="Helical" evidence="1">
    <location>
        <begin position="25"/>
        <end position="46"/>
    </location>
</feature>
<keyword evidence="1" id="KW-0472">Membrane</keyword>
<evidence type="ECO:0000256" key="1">
    <source>
        <dbReference type="SAM" id="Phobius"/>
    </source>
</evidence>
<keyword evidence="1" id="KW-0812">Transmembrane</keyword>
<organism evidence="3 4">
    <name type="scientific">Symplocastrum torsivum CPER-KK1</name>
    <dbReference type="NCBI Taxonomy" id="450513"/>
    <lineage>
        <taxon>Bacteria</taxon>
        <taxon>Bacillati</taxon>
        <taxon>Cyanobacteriota</taxon>
        <taxon>Cyanophyceae</taxon>
        <taxon>Oscillatoriophycideae</taxon>
        <taxon>Oscillatoriales</taxon>
        <taxon>Microcoleaceae</taxon>
        <taxon>Symplocastrum</taxon>
    </lineage>
</organism>
<evidence type="ECO:0000259" key="2">
    <source>
        <dbReference type="Pfam" id="PF02698"/>
    </source>
</evidence>
<accession>A0A951PRL2</accession>
<dbReference type="Proteomes" id="UP000753908">
    <property type="component" value="Unassembled WGS sequence"/>
</dbReference>
<reference evidence="3" key="1">
    <citation type="submission" date="2021-05" db="EMBL/GenBank/DDBJ databases">
        <authorList>
            <person name="Pietrasiak N."/>
            <person name="Ward R."/>
            <person name="Stajich J.E."/>
            <person name="Kurbessoian T."/>
        </authorList>
    </citation>
    <scope>NUCLEOTIDE SEQUENCE</scope>
    <source>
        <strain evidence="3">CPER-KK1</strain>
    </source>
</reference>
<protein>
    <submittedName>
        <fullName evidence="3">YdcF family protein</fullName>
    </submittedName>
</protein>
<dbReference type="PANTHER" id="PTHR30336">
    <property type="entry name" value="INNER MEMBRANE PROTEIN, PROBABLE PERMEASE"/>
    <property type="match status" value="1"/>
</dbReference>
<dbReference type="CDD" id="cd06259">
    <property type="entry name" value="YdcF-like"/>
    <property type="match status" value="1"/>
</dbReference>
<dbReference type="PANTHER" id="PTHR30336:SF4">
    <property type="entry name" value="ENVELOPE BIOGENESIS FACTOR ELYC"/>
    <property type="match status" value="1"/>
</dbReference>
<gene>
    <name evidence="3" type="ORF">KME25_29275</name>
</gene>
<keyword evidence="1" id="KW-1133">Transmembrane helix</keyword>
<dbReference type="InterPro" id="IPR051599">
    <property type="entry name" value="Cell_Envelope_Assoc"/>
</dbReference>
<reference evidence="3" key="2">
    <citation type="journal article" date="2022" name="Microbiol. Resour. Announc.">
        <title>Metagenome Sequencing to Explore Phylogenomics of Terrestrial Cyanobacteria.</title>
        <authorList>
            <person name="Ward R.D."/>
            <person name="Stajich J.E."/>
            <person name="Johansen J.R."/>
            <person name="Huntemann M."/>
            <person name="Clum A."/>
            <person name="Foster B."/>
            <person name="Foster B."/>
            <person name="Roux S."/>
            <person name="Palaniappan K."/>
            <person name="Varghese N."/>
            <person name="Mukherjee S."/>
            <person name="Reddy T.B.K."/>
            <person name="Daum C."/>
            <person name="Copeland A."/>
            <person name="Chen I.A."/>
            <person name="Ivanova N.N."/>
            <person name="Kyrpides N.C."/>
            <person name="Shapiro N."/>
            <person name="Eloe-Fadrosh E.A."/>
            <person name="Pietrasiak N."/>
        </authorList>
    </citation>
    <scope>NUCLEOTIDE SEQUENCE</scope>
    <source>
        <strain evidence="3">CPER-KK1</strain>
    </source>
</reference>
<dbReference type="Gene3D" id="3.40.50.620">
    <property type="entry name" value="HUPs"/>
    <property type="match status" value="1"/>
</dbReference>
<dbReference type="EMBL" id="JAHHIF010000063">
    <property type="protein sequence ID" value="MBW4548496.1"/>
    <property type="molecule type" value="Genomic_DNA"/>
</dbReference>
<evidence type="ECO:0000313" key="3">
    <source>
        <dbReference type="EMBL" id="MBW4548496.1"/>
    </source>
</evidence>
<comment type="caution">
    <text evidence="3">The sequence shown here is derived from an EMBL/GenBank/DDBJ whole genome shotgun (WGS) entry which is preliminary data.</text>
</comment>
<dbReference type="Pfam" id="PF02698">
    <property type="entry name" value="DUF218"/>
    <property type="match status" value="1"/>
</dbReference>